<dbReference type="PATRIC" id="fig|1348973.3.peg.2898"/>
<dbReference type="Proteomes" id="UP000027936">
    <property type="component" value="Unassembled WGS sequence"/>
</dbReference>
<evidence type="ECO:0000256" key="2">
    <source>
        <dbReference type="ARBA" id="ARBA00022857"/>
    </source>
</evidence>
<organism evidence="8 9">
    <name type="scientific">Schinkia azotoformans MEV2011</name>
    <dbReference type="NCBI Taxonomy" id="1348973"/>
    <lineage>
        <taxon>Bacteria</taxon>
        <taxon>Bacillati</taxon>
        <taxon>Bacillota</taxon>
        <taxon>Bacilli</taxon>
        <taxon>Bacillales</taxon>
        <taxon>Bacillaceae</taxon>
        <taxon>Calidifontibacillus/Schinkia group</taxon>
        <taxon>Schinkia</taxon>
    </lineage>
</organism>
<keyword evidence="3" id="KW-0560">Oxidoreductase</keyword>
<dbReference type="InterPro" id="IPR018170">
    <property type="entry name" value="Aldo/ket_reductase_CS"/>
</dbReference>
<dbReference type="InterPro" id="IPR023210">
    <property type="entry name" value="NADP_OxRdtase_dom"/>
</dbReference>
<evidence type="ECO:0000256" key="1">
    <source>
        <dbReference type="ARBA" id="ARBA00007905"/>
    </source>
</evidence>
<dbReference type="PANTHER" id="PTHR43827">
    <property type="entry name" value="2,5-DIKETO-D-GLUCONIC ACID REDUCTASE"/>
    <property type="match status" value="1"/>
</dbReference>
<name>A0A072NKB2_SCHAZ</name>
<evidence type="ECO:0000259" key="7">
    <source>
        <dbReference type="Pfam" id="PF00248"/>
    </source>
</evidence>
<feature type="site" description="Lowers pKa of active site Tyr" evidence="6">
    <location>
        <position position="82"/>
    </location>
</feature>
<sequence>MDNMPKSLQDTTTLHNGVKMPWFGLGVFKVKEGSEVIDAVKSAIKHGYKSIDTAAIYQNEEGVGQAIKESGVPREDLFITSKVWNSDHGYDAALQAFETSLNKLGLNYLDLYLIHWPGQNKTYKETWRALEKLYKDGRVRAIGVSNFHIHHLQDLISEAEIKPMVNQVEYHPHLAQKELHAFCQREGIQLEAWSPLKQGQLLSEPTINEIAEKYQKSPAQVILRWDLQNKVVTIPKSIKEQRIIENANIFDFELSPEDMERMDGLNKDERVGSNPDVMNVGF</sequence>
<evidence type="ECO:0000256" key="6">
    <source>
        <dbReference type="PIRSR" id="PIRSR000097-3"/>
    </source>
</evidence>
<keyword evidence="2" id="KW-0521">NADP</keyword>
<dbReference type="EMBL" id="JJRY01000012">
    <property type="protein sequence ID" value="KEF37692.1"/>
    <property type="molecule type" value="Genomic_DNA"/>
</dbReference>
<gene>
    <name evidence="8" type="ORF">M670_02994</name>
</gene>
<comment type="caution">
    <text evidence="8">The sequence shown here is derived from an EMBL/GenBank/DDBJ whole genome shotgun (WGS) entry which is preliminary data.</text>
</comment>
<evidence type="ECO:0000313" key="9">
    <source>
        <dbReference type="Proteomes" id="UP000027936"/>
    </source>
</evidence>
<dbReference type="FunFam" id="3.20.20.100:FF:000015">
    <property type="entry name" value="Oxidoreductase, aldo/keto reductase family"/>
    <property type="match status" value="1"/>
</dbReference>
<dbReference type="InterPro" id="IPR036812">
    <property type="entry name" value="NAD(P)_OxRdtase_dom_sf"/>
</dbReference>
<evidence type="ECO:0000313" key="8">
    <source>
        <dbReference type="EMBL" id="KEF37692.1"/>
    </source>
</evidence>
<dbReference type="InterPro" id="IPR044500">
    <property type="entry name" value="AKR5G"/>
</dbReference>
<evidence type="ECO:0000256" key="5">
    <source>
        <dbReference type="PIRSR" id="PIRSR000097-2"/>
    </source>
</evidence>
<dbReference type="GO" id="GO:0016616">
    <property type="term" value="F:oxidoreductase activity, acting on the CH-OH group of donors, NAD or NADP as acceptor"/>
    <property type="evidence" value="ECO:0007669"/>
    <property type="project" value="UniProtKB-ARBA"/>
</dbReference>
<proteinExistence type="inferred from homology"/>
<dbReference type="Pfam" id="PF00248">
    <property type="entry name" value="Aldo_ket_red"/>
    <property type="match status" value="1"/>
</dbReference>
<dbReference type="PRINTS" id="PR00069">
    <property type="entry name" value="ALDKETRDTASE"/>
</dbReference>
<dbReference type="PIRSF" id="PIRSF000097">
    <property type="entry name" value="AKR"/>
    <property type="match status" value="1"/>
</dbReference>
<accession>A0A072NKB2</accession>
<dbReference type="PANTHER" id="PTHR43827:SF3">
    <property type="entry name" value="NADP-DEPENDENT OXIDOREDUCTASE DOMAIN-CONTAINING PROTEIN"/>
    <property type="match status" value="1"/>
</dbReference>
<protein>
    <submittedName>
        <fullName evidence="8">Aldo/keto reductase, diketogulonate reductase</fullName>
    </submittedName>
</protein>
<dbReference type="PROSITE" id="PS00062">
    <property type="entry name" value="ALDOKETO_REDUCTASE_2"/>
    <property type="match status" value="1"/>
</dbReference>
<dbReference type="SUPFAM" id="SSF51430">
    <property type="entry name" value="NAD(P)-linked oxidoreductase"/>
    <property type="match status" value="1"/>
</dbReference>
<dbReference type="CDD" id="cd19157">
    <property type="entry name" value="AKR_AKR5G1-3"/>
    <property type="match status" value="1"/>
</dbReference>
<comment type="similarity">
    <text evidence="1">Belongs to the aldo/keto reductase family.</text>
</comment>
<feature type="domain" description="NADP-dependent oxidoreductase" evidence="7">
    <location>
        <begin position="33"/>
        <end position="266"/>
    </location>
</feature>
<feature type="binding site" evidence="5">
    <location>
        <position position="115"/>
    </location>
    <ligand>
        <name>substrate</name>
    </ligand>
</feature>
<dbReference type="Gene3D" id="3.20.20.100">
    <property type="entry name" value="NADP-dependent oxidoreductase domain"/>
    <property type="match status" value="1"/>
</dbReference>
<dbReference type="PROSITE" id="PS00063">
    <property type="entry name" value="ALDOKETO_REDUCTASE_3"/>
    <property type="match status" value="1"/>
</dbReference>
<feature type="active site" description="Proton donor" evidence="4">
    <location>
        <position position="57"/>
    </location>
</feature>
<dbReference type="AlphaFoldDB" id="A0A072NKB2"/>
<evidence type="ECO:0000256" key="4">
    <source>
        <dbReference type="PIRSR" id="PIRSR000097-1"/>
    </source>
</evidence>
<reference evidence="8 9" key="1">
    <citation type="submission" date="2014-04" db="EMBL/GenBank/DDBJ databases">
        <title>Draft genome sequence of Bacillus azotoformans MEV2011, a (co-) denitrifying strain unable to grow in the presence of oxygen.</title>
        <authorList>
            <person name="Nielsen M."/>
            <person name="Schreiber L."/>
            <person name="Finster K."/>
            <person name="Schramm A."/>
        </authorList>
    </citation>
    <scope>NUCLEOTIDE SEQUENCE [LARGE SCALE GENOMIC DNA]</scope>
    <source>
        <strain evidence="8 9">MEV2011</strain>
    </source>
</reference>
<dbReference type="InterPro" id="IPR020471">
    <property type="entry name" value="AKR"/>
</dbReference>
<evidence type="ECO:0000256" key="3">
    <source>
        <dbReference type="ARBA" id="ARBA00023002"/>
    </source>
</evidence>